<evidence type="ECO:0000313" key="2">
    <source>
        <dbReference type="EMBL" id="CCA76589.1"/>
    </source>
</evidence>
<feature type="region of interest" description="Disordered" evidence="1">
    <location>
        <begin position="156"/>
        <end position="181"/>
    </location>
</feature>
<dbReference type="AlphaFoldDB" id="G4TZ46"/>
<accession>G4TZ46</accession>
<sequence>MAFTMQRKELRELLKPLVRGEFVFSLGVIHGPRQPKNTNSFLEPFFDKCRIGAIGILTYHSLRCAVCMLRMYPICSHHDILGGCKLHGGKSPGAIHPCIKCAITAIQNKKVKYSTYYLPHRRPNDNTSRTDRLLARPKTKAHWESVWQMLTYSNDKDGRRRSRTNTDLPLSRSLGSSLPLTSRAPFPMASFTNSAMRHSRWNHTRRERSKHLIIDMIIHHIAGELDQDWSGYGKTRPNDAVKYFRAMPDVWTASHKFTAESWLFWLTWVAPCVLKGHLPTENYNRHPIFSKIIKRVTSRELTEADVDELDVWTRQWHAEYERRLSACPLIIHHLIHMAGDTRACGPLARVWEFVTERIMGLVAPGQHPPIHGADADDCDSLTQEACEEVGEVLGERGEQAMTRSVYGMESVLEDSSRDSSFVRLELYPDENASDIDAPDVPFHQVFYGQLLYIVKNSIGNRKEHTAILGFVRFCKNTVGDAAQEPVFYKKMDITQAVNMETIHCSVVRVWCGKEWGIVDTSYGCERTMFFDEDEPDSDGD</sequence>
<dbReference type="Proteomes" id="UP000007148">
    <property type="component" value="Unassembled WGS sequence"/>
</dbReference>
<dbReference type="OrthoDB" id="2404451at2759"/>
<dbReference type="OMA" id="IAWVEEY"/>
<dbReference type="InParanoid" id="G4TZ46"/>
<organism evidence="2 3">
    <name type="scientific">Serendipita indica (strain DSM 11827)</name>
    <name type="common">Root endophyte fungus</name>
    <name type="synonym">Piriformospora indica</name>
    <dbReference type="NCBI Taxonomy" id="1109443"/>
    <lineage>
        <taxon>Eukaryota</taxon>
        <taxon>Fungi</taxon>
        <taxon>Dikarya</taxon>
        <taxon>Basidiomycota</taxon>
        <taxon>Agaricomycotina</taxon>
        <taxon>Agaricomycetes</taxon>
        <taxon>Sebacinales</taxon>
        <taxon>Serendipitaceae</taxon>
        <taxon>Serendipita</taxon>
    </lineage>
</organism>
<protein>
    <submittedName>
        <fullName evidence="2">Uncharacterized protein</fullName>
    </submittedName>
</protein>
<feature type="compositionally biased region" description="Low complexity" evidence="1">
    <location>
        <begin position="168"/>
        <end position="181"/>
    </location>
</feature>
<keyword evidence="3" id="KW-1185">Reference proteome</keyword>
<evidence type="ECO:0000313" key="3">
    <source>
        <dbReference type="Proteomes" id="UP000007148"/>
    </source>
</evidence>
<dbReference type="eggNOG" id="ENOG502SV4Z">
    <property type="taxonomic scope" value="Eukaryota"/>
</dbReference>
<reference evidence="2 3" key="1">
    <citation type="journal article" date="2011" name="PLoS Pathog.">
        <title>Endophytic Life Strategies Decoded by Genome and Transcriptome Analyses of the Mutualistic Root Symbiont Piriformospora indica.</title>
        <authorList>
            <person name="Zuccaro A."/>
            <person name="Lahrmann U."/>
            <person name="Guldener U."/>
            <person name="Langen G."/>
            <person name="Pfiffi S."/>
            <person name="Biedenkopf D."/>
            <person name="Wong P."/>
            <person name="Samans B."/>
            <person name="Grimm C."/>
            <person name="Basiewicz M."/>
            <person name="Murat C."/>
            <person name="Martin F."/>
            <person name="Kogel K.H."/>
        </authorList>
    </citation>
    <scope>NUCLEOTIDE SEQUENCE [LARGE SCALE GENOMIC DNA]</scope>
    <source>
        <strain evidence="2 3">DSM 11827</strain>
    </source>
</reference>
<name>G4TZ46_SERID</name>
<evidence type="ECO:0000256" key="1">
    <source>
        <dbReference type="SAM" id="MobiDB-lite"/>
    </source>
</evidence>
<gene>
    <name evidence="2" type="ORF">PIIN_10580</name>
</gene>
<comment type="caution">
    <text evidence="2">The sequence shown here is derived from an EMBL/GenBank/DDBJ whole genome shotgun (WGS) entry which is preliminary data.</text>
</comment>
<proteinExistence type="predicted"/>
<dbReference type="HOGENOM" id="CLU_009141_0_0_1"/>
<dbReference type="EMBL" id="CAFZ01000850">
    <property type="protein sequence ID" value="CCA76589.1"/>
    <property type="molecule type" value="Genomic_DNA"/>
</dbReference>